<dbReference type="CDD" id="cd18440">
    <property type="entry name" value="BRCT_PAXIP1_rpt6"/>
    <property type="match status" value="1"/>
</dbReference>
<evidence type="ECO:0000313" key="8">
    <source>
        <dbReference type="EMBL" id="KAF0746081.1"/>
    </source>
</evidence>
<feature type="non-terminal residue" evidence="8">
    <location>
        <position position="1"/>
    </location>
</feature>
<dbReference type="Pfam" id="PF16770">
    <property type="entry name" value="RTT107_BRCT_5"/>
    <property type="match status" value="1"/>
</dbReference>
<feature type="domain" description="BRCT" evidence="7">
    <location>
        <begin position="546"/>
        <end position="610"/>
    </location>
</feature>
<dbReference type="Pfam" id="PF16589">
    <property type="entry name" value="BRCT_2"/>
    <property type="match status" value="1"/>
</dbReference>
<evidence type="ECO:0000256" key="3">
    <source>
        <dbReference type="ARBA" id="ARBA00023242"/>
    </source>
</evidence>
<keyword evidence="2" id="KW-0227">DNA damage</keyword>
<keyword evidence="9" id="KW-1185">Reference proteome</keyword>
<feature type="domain" description="BRCT" evidence="7">
    <location>
        <begin position="631"/>
        <end position="716"/>
    </location>
</feature>
<evidence type="ECO:0000256" key="2">
    <source>
        <dbReference type="ARBA" id="ARBA00022763"/>
    </source>
</evidence>
<dbReference type="PROSITE" id="PS50172">
    <property type="entry name" value="BRCT"/>
    <property type="match status" value="3"/>
</dbReference>
<dbReference type="InterPro" id="IPR051579">
    <property type="entry name" value="DDR_Transcriptional_Reg"/>
</dbReference>
<proteinExistence type="predicted"/>
<dbReference type="Pfam" id="PF00533">
    <property type="entry name" value="BRCT"/>
    <property type="match status" value="1"/>
</dbReference>
<evidence type="ECO:0000313" key="9">
    <source>
        <dbReference type="Proteomes" id="UP000478052"/>
    </source>
</evidence>
<comment type="subcellular location">
    <subcellularLocation>
        <location evidence="1">Nucleus</location>
    </subcellularLocation>
</comment>
<evidence type="ECO:0000256" key="4">
    <source>
        <dbReference type="ARBA" id="ARBA00023858"/>
    </source>
</evidence>
<organism evidence="8 9">
    <name type="scientific">Aphis craccivora</name>
    <name type="common">Cowpea aphid</name>
    <dbReference type="NCBI Taxonomy" id="307492"/>
    <lineage>
        <taxon>Eukaryota</taxon>
        <taxon>Metazoa</taxon>
        <taxon>Ecdysozoa</taxon>
        <taxon>Arthropoda</taxon>
        <taxon>Hexapoda</taxon>
        <taxon>Insecta</taxon>
        <taxon>Pterygota</taxon>
        <taxon>Neoptera</taxon>
        <taxon>Paraneoptera</taxon>
        <taxon>Hemiptera</taxon>
        <taxon>Sternorrhyncha</taxon>
        <taxon>Aphidomorpha</taxon>
        <taxon>Aphidoidea</taxon>
        <taxon>Aphididae</taxon>
        <taxon>Aphidini</taxon>
        <taxon>Aphis</taxon>
        <taxon>Aphis</taxon>
    </lineage>
</organism>
<dbReference type="SUPFAM" id="SSF52113">
    <property type="entry name" value="BRCT domain"/>
    <property type="match status" value="3"/>
</dbReference>
<evidence type="ECO:0000256" key="6">
    <source>
        <dbReference type="SAM" id="MobiDB-lite"/>
    </source>
</evidence>
<dbReference type="InterPro" id="IPR036420">
    <property type="entry name" value="BRCT_dom_sf"/>
</dbReference>
<name>A0A6G0XYX7_APHCR</name>
<dbReference type="EMBL" id="VUJU01007330">
    <property type="protein sequence ID" value="KAF0746081.1"/>
    <property type="molecule type" value="Genomic_DNA"/>
</dbReference>
<feature type="domain" description="BRCT" evidence="7">
    <location>
        <begin position="360"/>
        <end position="435"/>
    </location>
</feature>
<dbReference type="SMART" id="SM00292">
    <property type="entry name" value="BRCT"/>
    <property type="match status" value="4"/>
</dbReference>
<dbReference type="PANTHER" id="PTHR23196">
    <property type="entry name" value="PAX TRANSCRIPTION ACTIVATION DOMAIN INTERACTING PROTEIN"/>
    <property type="match status" value="1"/>
</dbReference>
<dbReference type="AlphaFoldDB" id="A0A6G0XYX7"/>
<dbReference type="PANTHER" id="PTHR23196:SF1">
    <property type="entry name" value="PAX-INTERACTING PROTEIN 1"/>
    <property type="match status" value="1"/>
</dbReference>
<accession>A0A6G0XYX7</accession>
<protein>
    <recommendedName>
        <fullName evidence="4">PAX-interacting protein 1</fullName>
    </recommendedName>
    <alternativeName>
        <fullName evidence="5">PAX transactivation activation domain-interacting protein</fullName>
    </alternativeName>
</protein>
<reference evidence="8 9" key="1">
    <citation type="submission" date="2019-08" db="EMBL/GenBank/DDBJ databases">
        <title>Whole genome of Aphis craccivora.</title>
        <authorList>
            <person name="Voronova N.V."/>
            <person name="Shulinski R.S."/>
            <person name="Bandarenka Y.V."/>
            <person name="Zhorov D.G."/>
            <person name="Warner D."/>
        </authorList>
    </citation>
    <scope>NUCLEOTIDE SEQUENCE [LARGE SCALE GENOMIC DNA]</scope>
    <source>
        <strain evidence="8">180601</strain>
        <tissue evidence="8">Whole Body</tissue>
    </source>
</reference>
<dbReference type="Proteomes" id="UP000478052">
    <property type="component" value="Unassembled WGS sequence"/>
</dbReference>
<evidence type="ECO:0000256" key="5">
    <source>
        <dbReference type="ARBA" id="ARBA00030146"/>
    </source>
</evidence>
<evidence type="ECO:0000256" key="1">
    <source>
        <dbReference type="ARBA" id="ARBA00004123"/>
    </source>
</evidence>
<dbReference type="Pfam" id="PF12738">
    <property type="entry name" value="PTCB-BRCT"/>
    <property type="match status" value="1"/>
</dbReference>
<dbReference type="OrthoDB" id="342264at2759"/>
<feature type="region of interest" description="Disordered" evidence="6">
    <location>
        <begin position="66"/>
        <end position="113"/>
    </location>
</feature>
<dbReference type="GO" id="GO:0044666">
    <property type="term" value="C:MLL3/4 complex"/>
    <property type="evidence" value="ECO:0007669"/>
    <property type="project" value="TreeGrafter"/>
</dbReference>
<dbReference type="CDD" id="cd17711">
    <property type="entry name" value="BRCT_PAXIP1_rpt3"/>
    <property type="match status" value="1"/>
</dbReference>
<dbReference type="InterPro" id="IPR001357">
    <property type="entry name" value="BRCT_dom"/>
</dbReference>
<dbReference type="GO" id="GO:0006974">
    <property type="term" value="P:DNA damage response"/>
    <property type="evidence" value="ECO:0007669"/>
    <property type="project" value="UniProtKB-KW"/>
</dbReference>
<keyword evidence="3" id="KW-0539">Nucleus</keyword>
<comment type="caution">
    <text evidence="8">The sequence shown here is derived from an EMBL/GenBank/DDBJ whole genome shotgun (WGS) entry which is preliminary data.</text>
</comment>
<dbReference type="Gene3D" id="3.40.50.10190">
    <property type="entry name" value="BRCT domain"/>
    <property type="match status" value="4"/>
</dbReference>
<gene>
    <name evidence="8" type="ORF">FWK35_00025375</name>
</gene>
<evidence type="ECO:0000259" key="7">
    <source>
        <dbReference type="PROSITE" id="PS50172"/>
    </source>
</evidence>
<sequence>NIFTGHQQASGSMSAAQLAQIHQRQQQLQQLRLQQLQMDASQKQQTMQQQVVPNQPQIAGAMQPNVVPSSQVATAQTSAVQPQQTPTLPINEPTETQTPSQEPFTQTSQSNQQALVVNPKTKTALANMLSIRLQNGISSSTSTQQQQISGQEISAAGQLRLMTAQHHAAQQQGNTQSTYQSRTVLNNVTNNTVTNRAAQVVGRAAVPTAVTNKTLPANYNQSAAVRVAAVLAKSAAGQTVGHQQLPHQARFFGHNPNLKLPPDKCLLGCIFLIVEYDRCPDTIKEVPTWKQIILDHGGEIEPSYTLRLTHILCQTQKHPLVQQGLRDGKRCITAYWLSDIITKQQLMPPWYALHFPTPYSEERPCRQMLISLTNFENDERNRVKFMIELTGARVTSYFSADNNILVTRKLEGKKVKKARDINRPVVNVQWLNEILFGHLSCMYQPENVKYQQFNLNNPFRVDYNLVLHLMGAWKIPINVTQESYDRVRNNPVPVKRKRPRPNANFPDQENNDLSTADIIITNINPPPIEYRPCVMLSGFGLGKEEQRMVLQLGGTIAKNYSDATHLVMKESVRTTKFLCCVSTVKHIVNANWLKDSSTQHMFLGEAIYTIEEVSVDQKVICKVHKILSNPNRHELFKGKIFYVTPGVTHPSVFIVRQIIESAGGTIEKQRRSLRAIQELEPNTYIVIASNNDLHLVADLIRSSYGIYSSEFVLSAVMTQYINYDMAYKKAKKITN</sequence>